<accession>A0AAD1XI52</accession>
<sequence>MIVGVIYSFKLYPTECLEGYYKTGHICKPCNSSCKDCDNSSQCTSCEEYMFLNLDTHLCQRCPEGYYYDNIGQQCKDCDGSCIGQCMAQKSCFECSAGRTFSLEKLECADECRGVILSDDQLNLQSVCRNYGVDNTSLQYYVDPQSKQPIELGTLEFPYRSFKSVNFEIAKFFSHSNISVIIYTKDAYIEDGTNRYLNLTSVSIVAHPAYDYLTYQPILIPTAVHQPFISEKPLFHLINKVDASLEGSITAAFHNGYFSDYEESLFEIPKTTILPIRTSIIVKNIDIYREEAEPDSLLKFIMLGYLQTKVMHIGKLEIKIMRAERVCNELSKILRICCDFRELF</sequence>
<dbReference type="InterPro" id="IPR009030">
    <property type="entry name" value="Growth_fac_rcpt_cys_sf"/>
</dbReference>
<protein>
    <submittedName>
        <fullName evidence="1">Uncharacterized protein</fullName>
    </submittedName>
</protein>
<proteinExistence type="predicted"/>
<reference evidence="1" key="1">
    <citation type="submission" date="2023-07" db="EMBL/GenBank/DDBJ databases">
        <authorList>
            <consortium name="AG Swart"/>
            <person name="Singh M."/>
            <person name="Singh A."/>
            <person name="Seah K."/>
            <person name="Emmerich C."/>
        </authorList>
    </citation>
    <scope>NUCLEOTIDE SEQUENCE</scope>
    <source>
        <strain evidence="1">DP1</strain>
    </source>
</reference>
<gene>
    <name evidence="1" type="ORF">ECRASSUSDP1_LOCUS14491</name>
</gene>
<dbReference type="PANTHER" id="PTHR15332">
    <property type="entry name" value="PROPROTEIN CONVERTASE SUBTILISIN_KEXIN TYPE 5-LIKE"/>
    <property type="match status" value="1"/>
</dbReference>
<dbReference type="SUPFAM" id="SSF57184">
    <property type="entry name" value="Growth factor receptor domain"/>
    <property type="match status" value="1"/>
</dbReference>
<dbReference type="InterPro" id="IPR006212">
    <property type="entry name" value="Furin_repeat"/>
</dbReference>
<evidence type="ECO:0000313" key="1">
    <source>
        <dbReference type="EMBL" id="CAI2373151.1"/>
    </source>
</evidence>
<keyword evidence="2" id="KW-1185">Reference proteome</keyword>
<dbReference type="PANTHER" id="PTHR15332:SF175">
    <property type="entry name" value="PROPROTEIN CONVERTASE SUBTILISIN_KEXIN TYPE 5-LIKE"/>
    <property type="match status" value="1"/>
</dbReference>
<dbReference type="Gene3D" id="2.10.220.10">
    <property type="entry name" value="Hormone Receptor, Insulin-like Growth Factor Receptor 1, Chain A, domain 2"/>
    <property type="match status" value="1"/>
</dbReference>
<comment type="caution">
    <text evidence="1">The sequence shown here is derived from an EMBL/GenBank/DDBJ whole genome shotgun (WGS) entry which is preliminary data.</text>
</comment>
<dbReference type="CDD" id="cd00064">
    <property type="entry name" value="FU"/>
    <property type="match status" value="1"/>
</dbReference>
<dbReference type="EMBL" id="CAMPGE010014483">
    <property type="protein sequence ID" value="CAI2373151.1"/>
    <property type="molecule type" value="Genomic_DNA"/>
</dbReference>
<organism evidence="1 2">
    <name type="scientific">Euplotes crassus</name>
    <dbReference type="NCBI Taxonomy" id="5936"/>
    <lineage>
        <taxon>Eukaryota</taxon>
        <taxon>Sar</taxon>
        <taxon>Alveolata</taxon>
        <taxon>Ciliophora</taxon>
        <taxon>Intramacronucleata</taxon>
        <taxon>Spirotrichea</taxon>
        <taxon>Hypotrichia</taxon>
        <taxon>Euplotida</taxon>
        <taxon>Euplotidae</taxon>
        <taxon>Moneuplotes</taxon>
    </lineage>
</organism>
<dbReference type="SMART" id="SM00261">
    <property type="entry name" value="FU"/>
    <property type="match status" value="2"/>
</dbReference>
<dbReference type="AlphaFoldDB" id="A0AAD1XI52"/>
<dbReference type="Proteomes" id="UP001295684">
    <property type="component" value="Unassembled WGS sequence"/>
</dbReference>
<name>A0AAD1XI52_EUPCR</name>
<evidence type="ECO:0000313" key="2">
    <source>
        <dbReference type="Proteomes" id="UP001295684"/>
    </source>
</evidence>